<gene>
    <name evidence="2" type="ORF">DSL64_04005</name>
</gene>
<dbReference type="OrthoDB" id="9761704at2"/>
<evidence type="ECO:0000256" key="1">
    <source>
        <dbReference type="SAM" id="SignalP"/>
    </source>
</evidence>
<dbReference type="AlphaFoldDB" id="A0A3D8YG45"/>
<dbReference type="InterPro" id="IPR005502">
    <property type="entry name" value="Ribosyl_crysJ1"/>
</dbReference>
<protein>
    <submittedName>
        <fullName evidence="2">ADP-ribosylglycohydrolase family protein</fullName>
    </submittedName>
</protein>
<evidence type="ECO:0000313" key="3">
    <source>
        <dbReference type="Proteomes" id="UP000256373"/>
    </source>
</evidence>
<keyword evidence="1" id="KW-0732">Signal</keyword>
<dbReference type="EMBL" id="QNUL01000002">
    <property type="protein sequence ID" value="REA63613.1"/>
    <property type="molecule type" value="Genomic_DNA"/>
</dbReference>
<sequence>MIDLFKLKKWAVFLLLLLGSFISTLSIAQTGKDSGKQNPALAISKENLKDKIKGGWAGQTIGVTFGWPTEFVYLGTFMQDYQQIKWHDDYVNEAMRVFPGLFDDIYMDLTFVNTFERLGLDAPADSFAHDYAHRGYELWHANQAGRYNILQGKKAPESGHWLNNPHADDIDFQIEADFAGLMSPAMPNTASEISDRIGHIMNYGDGWYGGVFVANMYAQAFKSKDIKVVVGEALKVIPARSKFYQCISDVVNWYKKYPDDWKQTWFELQKKWAEEVGCPDGVFHPLDIDAKLNAAYVVMGLLYGNGDFTKTMQITTRAGQDSDCNPSTAAGVLGTMIGYSNIPAYWLNPVKKAEDKNFSYTDLSLNKTYELSFRHALQNIEANGGSIKGDQILIPVQIPNTVAFEESFAGHYPREKVTHNKLSGERLVLKTQGIGFVLRGHLRKKNYGAPNKVIRAKLFVDGVELEESGFSTVPTARKTELFWRYNLTEGSHHVEVIVTDPSPDYEFVLTESLEYDAKK</sequence>
<reference evidence="2 3" key="1">
    <citation type="submission" date="2018-07" db="EMBL/GenBank/DDBJ databases">
        <title>Dyadobacter roseus sp. nov., isolated from rose rhizosphere soil.</title>
        <authorList>
            <person name="Chen L."/>
        </authorList>
    </citation>
    <scope>NUCLEOTIDE SEQUENCE [LARGE SCALE GENOMIC DNA]</scope>
    <source>
        <strain evidence="2 3">RS19</strain>
    </source>
</reference>
<evidence type="ECO:0000313" key="2">
    <source>
        <dbReference type="EMBL" id="REA63613.1"/>
    </source>
</evidence>
<dbReference type="Gene3D" id="1.10.4080.10">
    <property type="entry name" value="ADP-ribosylation/Crystallin J1"/>
    <property type="match status" value="1"/>
</dbReference>
<keyword evidence="3" id="KW-1185">Reference proteome</keyword>
<dbReference type="RefSeq" id="WP_115829363.1">
    <property type="nucleotide sequence ID" value="NZ_QNUL01000002.1"/>
</dbReference>
<name>A0A3D8YG45_9BACT</name>
<feature type="chain" id="PRO_5017585359" evidence="1">
    <location>
        <begin position="29"/>
        <end position="519"/>
    </location>
</feature>
<keyword evidence="2" id="KW-0378">Hydrolase</keyword>
<accession>A0A3D8YG45</accession>
<dbReference type="GO" id="GO:0016787">
    <property type="term" value="F:hydrolase activity"/>
    <property type="evidence" value="ECO:0007669"/>
    <property type="project" value="UniProtKB-KW"/>
</dbReference>
<dbReference type="Pfam" id="PF03747">
    <property type="entry name" value="ADP_ribosyl_GH"/>
    <property type="match status" value="1"/>
</dbReference>
<comment type="caution">
    <text evidence="2">The sequence shown here is derived from an EMBL/GenBank/DDBJ whole genome shotgun (WGS) entry which is preliminary data.</text>
</comment>
<dbReference type="InterPro" id="IPR036705">
    <property type="entry name" value="Ribosyl_crysJ1_sf"/>
</dbReference>
<feature type="signal peptide" evidence="1">
    <location>
        <begin position="1"/>
        <end position="28"/>
    </location>
</feature>
<proteinExistence type="predicted"/>
<dbReference type="SUPFAM" id="SSF101478">
    <property type="entry name" value="ADP-ribosylglycohydrolase"/>
    <property type="match status" value="1"/>
</dbReference>
<organism evidence="2 3">
    <name type="scientific">Dyadobacter luteus</name>
    <dbReference type="NCBI Taxonomy" id="2259619"/>
    <lineage>
        <taxon>Bacteria</taxon>
        <taxon>Pseudomonadati</taxon>
        <taxon>Bacteroidota</taxon>
        <taxon>Cytophagia</taxon>
        <taxon>Cytophagales</taxon>
        <taxon>Spirosomataceae</taxon>
        <taxon>Dyadobacter</taxon>
    </lineage>
</organism>
<dbReference type="Proteomes" id="UP000256373">
    <property type="component" value="Unassembled WGS sequence"/>
</dbReference>